<reference evidence="2 3" key="1">
    <citation type="submission" date="2011-08" db="EMBL/GenBank/DDBJ databases">
        <title>The Genome Sequence of Selenomonas noxia F0398.</title>
        <authorList>
            <consortium name="The Broad Institute Genome Sequencing Platform"/>
            <person name="Earl A."/>
            <person name="Ward D."/>
            <person name="Feldgarden M."/>
            <person name="Gevers D."/>
            <person name="Izard J."/>
            <person name="Ganesan A."/>
            <person name="Blanton J.M."/>
            <person name="Baranova O.V."/>
            <person name="Tanner A.C."/>
            <person name="Dewhirst F.E."/>
            <person name="Young S.K."/>
            <person name="Zeng Q."/>
            <person name="Gargeya S."/>
            <person name="Fitzgerald M."/>
            <person name="Haas B."/>
            <person name="Abouelleil A."/>
            <person name="Alvarado L."/>
            <person name="Arachchi H.M."/>
            <person name="Berlin A."/>
            <person name="Brown A."/>
            <person name="Chapman S.B."/>
            <person name="Chen Z."/>
            <person name="Dunbar C."/>
            <person name="Freedman E."/>
            <person name="Gearin G."/>
            <person name="Gellesch M."/>
            <person name="Goldberg J."/>
            <person name="Griggs A."/>
            <person name="Gujja S."/>
            <person name="Heiman D."/>
            <person name="Howarth C."/>
            <person name="Larson L."/>
            <person name="Lui A."/>
            <person name="MacDonald P.J.P."/>
            <person name="Montmayeur A."/>
            <person name="Murphy C."/>
            <person name="Neiman D."/>
            <person name="Pearson M."/>
            <person name="Priest M."/>
            <person name="Roberts A."/>
            <person name="Saif S."/>
            <person name="Shea T."/>
            <person name="Shenoy N."/>
            <person name="Sisk P."/>
            <person name="Stolte C."/>
            <person name="Sykes S."/>
            <person name="Wortman J."/>
            <person name="Nusbaum C."/>
            <person name="Birren B."/>
        </authorList>
    </citation>
    <scope>NUCLEOTIDE SEQUENCE [LARGE SCALE GENOMIC DNA]</scope>
    <source>
        <strain evidence="2 3">F0398</strain>
    </source>
</reference>
<proteinExistence type="predicted"/>
<accession>A0ABP2MS82</accession>
<feature type="domain" description="Helix-turn-helix" evidence="1">
    <location>
        <begin position="10"/>
        <end position="61"/>
    </location>
</feature>
<protein>
    <recommendedName>
        <fullName evidence="1">Helix-turn-helix domain-containing protein</fullName>
    </recommendedName>
</protein>
<name>A0ABP2MS82_9FIRM</name>
<keyword evidence="3" id="KW-1185">Reference proteome</keyword>
<dbReference type="NCBIfam" id="TIGR01764">
    <property type="entry name" value="excise"/>
    <property type="match status" value="1"/>
</dbReference>
<dbReference type="RefSeq" id="WP_006696298.1">
    <property type="nucleotide sequence ID" value="NZ_JH376858.1"/>
</dbReference>
<evidence type="ECO:0000313" key="2">
    <source>
        <dbReference type="EMBL" id="EHG24938.1"/>
    </source>
</evidence>
<sequence length="66" mass="7600">MARIPSEDNYISIDEAAEYIGIKTVTLRNWIKSKKPGLPVYRVGKLWKFKRAELDEWIASGKSAME</sequence>
<dbReference type="InterPro" id="IPR009061">
    <property type="entry name" value="DNA-bd_dom_put_sf"/>
</dbReference>
<gene>
    <name evidence="2" type="ORF">HMPREF9432_00968</name>
</gene>
<dbReference type="SUPFAM" id="SSF46955">
    <property type="entry name" value="Putative DNA-binding domain"/>
    <property type="match status" value="1"/>
</dbReference>
<evidence type="ECO:0000313" key="3">
    <source>
        <dbReference type="Proteomes" id="UP000003175"/>
    </source>
</evidence>
<organism evidence="2 3">
    <name type="scientific">Selenomonas noxia F0398</name>
    <dbReference type="NCBI Taxonomy" id="702437"/>
    <lineage>
        <taxon>Bacteria</taxon>
        <taxon>Bacillati</taxon>
        <taxon>Bacillota</taxon>
        <taxon>Negativicutes</taxon>
        <taxon>Selenomonadales</taxon>
        <taxon>Selenomonadaceae</taxon>
        <taxon>Selenomonas</taxon>
    </lineage>
</organism>
<dbReference type="InterPro" id="IPR041657">
    <property type="entry name" value="HTH_17"/>
</dbReference>
<dbReference type="InterPro" id="IPR038148">
    <property type="entry name" value="Tn1545/Tn916_Xis"/>
</dbReference>
<comment type="caution">
    <text evidence="2">The sequence shown here is derived from an EMBL/GenBank/DDBJ whole genome shotgun (WGS) entry which is preliminary data.</text>
</comment>
<dbReference type="Proteomes" id="UP000003175">
    <property type="component" value="Unassembled WGS sequence"/>
</dbReference>
<dbReference type="EMBL" id="ADGH01000008">
    <property type="protein sequence ID" value="EHG24938.1"/>
    <property type="molecule type" value="Genomic_DNA"/>
</dbReference>
<dbReference type="Pfam" id="PF12728">
    <property type="entry name" value="HTH_17"/>
    <property type="match status" value="1"/>
</dbReference>
<evidence type="ECO:0000259" key="1">
    <source>
        <dbReference type="Pfam" id="PF12728"/>
    </source>
</evidence>
<dbReference type="InterPro" id="IPR010093">
    <property type="entry name" value="SinI_DNA-bd"/>
</dbReference>
<dbReference type="Gene3D" id="3.90.105.50">
    <property type="match status" value="1"/>
</dbReference>